<dbReference type="PROSITE" id="PS00216">
    <property type="entry name" value="SUGAR_TRANSPORT_1"/>
    <property type="match status" value="1"/>
</dbReference>
<keyword evidence="6 7" id="KW-0472">Membrane</keyword>
<reference evidence="9 10" key="1">
    <citation type="journal article" date="2017" name="Curr. Biol.">
        <title>Genome architecture and evolution of a unichromosomal asexual nematode.</title>
        <authorList>
            <person name="Fradin H."/>
            <person name="Zegar C."/>
            <person name="Gutwein M."/>
            <person name="Lucas J."/>
            <person name="Kovtun M."/>
            <person name="Corcoran D."/>
            <person name="Baugh L.R."/>
            <person name="Kiontke K."/>
            <person name="Gunsalus K."/>
            <person name="Fitch D.H."/>
            <person name="Piano F."/>
        </authorList>
    </citation>
    <scope>NUCLEOTIDE SEQUENCE [LARGE SCALE GENOMIC DNA]</scope>
    <source>
        <strain evidence="9">PF1309</strain>
    </source>
</reference>
<evidence type="ECO:0000259" key="8">
    <source>
        <dbReference type="PROSITE" id="PS50850"/>
    </source>
</evidence>
<dbReference type="InterPro" id="IPR020846">
    <property type="entry name" value="MFS_dom"/>
</dbReference>
<dbReference type="InterPro" id="IPR050814">
    <property type="entry name" value="Myo-inositol_Transporter"/>
</dbReference>
<dbReference type="PANTHER" id="PTHR48020:SF12">
    <property type="entry name" value="PROTON MYO-INOSITOL COTRANSPORTER"/>
    <property type="match status" value="1"/>
</dbReference>
<feature type="transmembrane region" description="Helical" evidence="7">
    <location>
        <begin position="157"/>
        <end position="181"/>
    </location>
</feature>
<evidence type="ECO:0000256" key="3">
    <source>
        <dbReference type="ARBA" id="ARBA00022448"/>
    </source>
</evidence>
<dbReference type="InterPro" id="IPR005828">
    <property type="entry name" value="MFS_sugar_transport-like"/>
</dbReference>
<dbReference type="STRING" id="2018661.A0A2A2L3K0"/>
<dbReference type="InterPro" id="IPR036259">
    <property type="entry name" value="MFS_trans_sf"/>
</dbReference>
<evidence type="ECO:0000313" key="10">
    <source>
        <dbReference type="Proteomes" id="UP000218231"/>
    </source>
</evidence>
<dbReference type="Gene3D" id="1.20.1250.20">
    <property type="entry name" value="MFS general substrate transporter like domains"/>
    <property type="match status" value="3"/>
</dbReference>
<dbReference type="AlphaFoldDB" id="A0A2A2L3K0"/>
<name>A0A2A2L3K0_9BILA</name>
<feature type="domain" description="Major facilitator superfamily (MFS) profile" evidence="8">
    <location>
        <begin position="30"/>
        <end position="493"/>
    </location>
</feature>
<evidence type="ECO:0000256" key="5">
    <source>
        <dbReference type="ARBA" id="ARBA00022989"/>
    </source>
</evidence>
<dbReference type="OrthoDB" id="6339427at2759"/>
<comment type="similarity">
    <text evidence="2">Belongs to the major facilitator superfamily. Sugar transporter (TC 2.A.1.1) family.</text>
</comment>
<evidence type="ECO:0000256" key="1">
    <source>
        <dbReference type="ARBA" id="ARBA00004141"/>
    </source>
</evidence>
<comment type="caution">
    <text evidence="9">The sequence shown here is derived from an EMBL/GenBank/DDBJ whole genome shotgun (WGS) entry which is preliminary data.</text>
</comment>
<organism evidence="9 10">
    <name type="scientific">Diploscapter pachys</name>
    <dbReference type="NCBI Taxonomy" id="2018661"/>
    <lineage>
        <taxon>Eukaryota</taxon>
        <taxon>Metazoa</taxon>
        <taxon>Ecdysozoa</taxon>
        <taxon>Nematoda</taxon>
        <taxon>Chromadorea</taxon>
        <taxon>Rhabditida</taxon>
        <taxon>Rhabditina</taxon>
        <taxon>Rhabditomorpha</taxon>
        <taxon>Rhabditoidea</taxon>
        <taxon>Rhabditidae</taxon>
        <taxon>Diploscapter</taxon>
    </lineage>
</organism>
<evidence type="ECO:0000313" key="9">
    <source>
        <dbReference type="EMBL" id="PAV80729.1"/>
    </source>
</evidence>
<dbReference type="Pfam" id="PF00083">
    <property type="entry name" value="Sugar_tr"/>
    <property type="match status" value="3"/>
</dbReference>
<dbReference type="GO" id="GO:0016324">
    <property type="term" value="C:apical plasma membrane"/>
    <property type="evidence" value="ECO:0007669"/>
    <property type="project" value="TreeGrafter"/>
</dbReference>
<feature type="transmembrane region" description="Helical" evidence="7">
    <location>
        <begin position="187"/>
        <end position="210"/>
    </location>
</feature>
<feature type="transmembrane region" description="Helical" evidence="7">
    <location>
        <begin position="434"/>
        <end position="459"/>
    </location>
</feature>
<evidence type="ECO:0000256" key="6">
    <source>
        <dbReference type="ARBA" id="ARBA00023136"/>
    </source>
</evidence>
<protein>
    <recommendedName>
        <fullName evidence="8">Major facilitator superfamily (MFS) profile domain-containing protein</fullName>
    </recommendedName>
</protein>
<feature type="transmembrane region" description="Helical" evidence="7">
    <location>
        <begin position="284"/>
        <end position="307"/>
    </location>
</feature>
<comment type="subcellular location">
    <subcellularLocation>
        <location evidence="1">Membrane</location>
        <topology evidence="1">Multi-pass membrane protein</topology>
    </subcellularLocation>
</comment>
<keyword evidence="5 7" id="KW-1133">Transmembrane helix</keyword>
<dbReference type="PROSITE" id="PS50850">
    <property type="entry name" value="MFS"/>
    <property type="match status" value="1"/>
</dbReference>
<accession>A0A2A2L3K0</accession>
<keyword evidence="10" id="KW-1185">Reference proteome</keyword>
<feature type="transmembrane region" description="Helical" evidence="7">
    <location>
        <begin position="471"/>
        <end position="489"/>
    </location>
</feature>
<feature type="transmembrane region" description="Helical" evidence="7">
    <location>
        <begin position="25"/>
        <end position="55"/>
    </location>
</feature>
<feature type="transmembrane region" description="Helical" evidence="7">
    <location>
        <begin position="99"/>
        <end position="118"/>
    </location>
</feature>
<dbReference type="GO" id="GO:0005366">
    <property type="term" value="F:myo-inositol:proton symporter activity"/>
    <property type="evidence" value="ECO:0007669"/>
    <property type="project" value="TreeGrafter"/>
</dbReference>
<dbReference type="Proteomes" id="UP000218231">
    <property type="component" value="Unassembled WGS sequence"/>
</dbReference>
<dbReference type="PROSITE" id="PS00217">
    <property type="entry name" value="SUGAR_TRANSPORT_2"/>
    <property type="match status" value="1"/>
</dbReference>
<keyword evidence="4 7" id="KW-0812">Transmembrane</keyword>
<feature type="transmembrane region" description="Helical" evidence="7">
    <location>
        <begin position="400"/>
        <end position="422"/>
    </location>
</feature>
<dbReference type="EMBL" id="LIAE01007228">
    <property type="protein sequence ID" value="PAV80729.1"/>
    <property type="molecule type" value="Genomic_DNA"/>
</dbReference>
<evidence type="ECO:0000256" key="7">
    <source>
        <dbReference type="SAM" id="Phobius"/>
    </source>
</evidence>
<sequence length="540" mass="60612">MVQVSVIQPAGNSPDRPTYEPRLGLFVYSLAFTAVIGGFLFGYDTGIVSSAMLFVPNNAAMQPMGTVWQEVIVSVTPGMATIGALLSGPASDYFGRKKIILASSFIFTMGGIICGIAFEKYMLLVGRTLLGIAIGFASMIVPVYVGEASPSHIRGRLVTGFQLMITFGLLAANIFAGGFSYIDPNNIGWRLMFGFAAVPAAIQFVMFFYLPESPRWLFKKGYKEDAEKVLNKVYSGNKDWITYELSEIAAAQEQERRAREEMGTVNFFCTFIPMYLIEKVGRRFLLITSVIGVAVTLFLMGLAFFIINRDSGITLTPDYDMVGNDRNESRCFKYSNCDYCVTDEHCGFCQSTTGENNQGYCIEQSAKNPMKESDFGPCMNLTKEPNNAYEWGDAFCKTRFTFIPIILMVIYLSFFSSGYAPLPWVMNAEFYPLWARSTCVSIATAMNWMFNLIISLTFLSLTQAATKYGTFFIYCGITCIALLFVIFFVPETRNYSIDEVELLFMSKKKRYEAESKMHHRRDGQINIGLSEIKNDEKLQY</sequence>
<dbReference type="PRINTS" id="PR00171">
    <property type="entry name" value="SUGRTRNSPORT"/>
</dbReference>
<dbReference type="PANTHER" id="PTHR48020">
    <property type="entry name" value="PROTON MYO-INOSITOL COTRANSPORTER"/>
    <property type="match status" value="1"/>
</dbReference>
<dbReference type="FunFam" id="1.20.1250.20:FF:000387">
    <property type="entry name" value="H(+) MyoInositol coTransporter"/>
    <property type="match status" value="1"/>
</dbReference>
<dbReference type="SUPFAM" id="SSF103473">
    <property type="entry name" value="MFS general substrate transporter"/>
    <property type="match status" value="1"/>
</dbReference>
<evidence type="ECO:0000256" key="2">
    <source>
        <dbReference type="ARBA" id="ARBA00010992"/>
    </source>
</evidence>
<dbReference type="InterPro" id="IPR003663">
    <property type="entry name" value="Sugar/inositol_transpt"/>
</dbReference>
<dbReference type="InterPro" id="IPR005829">
    <property type="entry name" value="Sugar_transporter_CS"/>
</dbReference>
<proteinExistence type="inferred from homology"/>
<keyword evidence="3" id="KW-0813">Transport</keyword>
<gene>
    <name evidence="9" type="ORF">WR25_03323</name>
</gene>
<feature type="transmembrane region" description="Helical" evidence="7">
    <location>
        <begin position="124"/>
        <end position="145"/>
    </location>
</feature>
<evidence type="ECO:0000256" key="4">
    <source>
        <dbReference type="ARBA" id="ARBA00022692"/>
    </source>
</evidence>